<organism evidence="1 2">
    <name type="scientific">Dyadobacter sandarakinus</name>
    <dbReference type="NCBI Taxonomy" id="2747268"/>
    <lineage>
        <taxon>Bacteria</taxon>
        <taxon>Pseudomonadati</taxon>
        <taxon>Bacteroidota</taxon>
        <taxon>Cytophagia</taxon>
        <taxon>Cytophagales</taxon>
        <taxon>Spirosomataceae</taxon>
        <taxon>Dyadobacter</taxon>
    </lineage>
</organism>
<evidence type="ECO:0000313" key="2">
    <source>
        <dbReference type="Proteomes" id="UP000612680"/>
    </source>
</evidence>
<protein>
    <submittedName>
        <fullName evidence="1">Uncharacterized protein</fullName>
    </submittedName>
</protein>
<reference evidence="1 2" key="1">
    <citation type="submission" date="2020-06" db="EMBL/GenBank/DDBJ databases">
        <title>Dyadobacter sandarakinus sp. nov., isolated from the soil of the Arctic Yellow River Station.</title>
        <authorList>
            <person name="Zhang Y."/>
            <person name="Peng F."/>
        </authorList>
    </citation>
    <scope>NUCLEOTIDE SEQUENCE [LARGE SCALE GENOMIC DNA]</scope>
    <source>
        <strain evidence="1 2">Q3-56</strain>
    </source>
</reference>
<dbReference type="Proteomes" id="UP000612680">
    <property type="component" value="Chromosome"/>
</dbReference>
<gene>
    <name evidence="1" type="ORF">HWI92_04175</name>
</gene>
<proteinExistence type="predicted"/>
<keyword evidence="2" id="KW-1185">Reference proteome</keyword>
<name>A0ABX7I3L4_9BACT</name>
<dbReference type="RefSeq" id="WP_204660918.1">
    <property type="nucleotide sequence ID" value="NZ_CP056775.1"/>
</dbReference>
<dbReference type="EMBL" id="CP056775">
    <property type="protein sequence ID" value="QRR00157.1"/>
    <property type="molecule type" value="Genomic_DNA"/>
</dbReference>
<accession>A0ABX7I3L4</accession>
<sequence>MSLVQTRRIKNAVLTMLILTFSMVIQQRQSTRKEAASADYEAARLKDNQILINRYIDQLYSQYNGGNYDEAQSTFLALKQTWQYQDVIVKSLPVEDYYPSDSLQHLDSLLALPASTVNHFLVIKEIRRINIRLANY</sequence>
<evidence type="ECO:0000313" key="1">
    <source>
        <dbReference type="EMBL" id="QRR00157.1"/>
    </source>
</evidence>